<dbReference type="GO" id="GO:0016740">
    <property type="term" value="F:transferase activity"/>
    <property type="evidence" value="ECO:0007669"/>
    <property type="project" value="UniProtKB-KW"/>
</dbReference>
<dbReference type="PANTHER" id="PTHR43685">
    <property type="entry name" value="GLYCOSYLTRANSFERASE"/>
    <property type="match status" value="1"/>
</dbReference>
<proteinExistence type="predicted"/>
<protein>
    <submittedName>
        <fullName evidence="2">Glycosyltransferase</fullName>
    </submittedName>
</protein>
<reference evidence="2 3" key="1">
    <citation type="submission" date="2020-05" db="EMBL/GenBank/DDBJ databases">
        <title>MicrobeNet Type strains.</title>
        <authorList>
            <person name="Nicholson A.C."/>
        </authorList>
    </citation>
    <scope>NUCLEOTIDE SEQUENCE [LARGE SCALE GENOMIC DNA]</scope>
    <source>
        <strain evidence="2 3">JCM 14547</strain>
    </source>
</reference>
<accession>A0A849BJZ9</accession>
<evidence type="ECO:0000259" key="1">
    <source>
        <dbReference type="Pfam" id="PF00535"/>
    </source>
</evidence>
<evidence type="ECO:0000313" key="3">
    <source>
        <dbReference type="Proteomes" id="UP000555552"/>
    </source>
</evidence>
<organism evidence="2 3">
    <name type="scientific">Pseudokineococcus marinus</name>
    <dbReference type="NCBI Taxonomy" id="351215"/>
    <lineage>
        <taxon>Bacteria</taxon>
        <taxon>Bacillati</taxon>
        <taxon>Actinomycetota</taxon>
        <taxon>Actinomycetes</taxon>
        <taxon>Kineosporiales</taxon>
        <taxon>Kineosporiaceae</taxon>
        <taxon>Pseudokineococcus</taxon>
    </lineage>
</organism>
<dbReference type="Pfam" id="PF00535">
    <property type="entry name" value="Glycos_transf_2"/>
    <property type="match status" value="1"/>
</dbReference>
<dbReference type="InterPro" id="IPR001173">
    <property type="entry name" value="Glyco_trans_2-like"/>
</dbReference>
<dbReference type="AlphaFoldDB" id="A0A849BJZ9"/>
<dbReference type="Proteomes" id="UP000555552">
    <property type="component" value="Unassembled WGS sequence"/>
</dbReference>
<dbReference type="Gene3D" id="3.90.550.10">
    <property type="entry name" value="Spore Coat Polysaccharide Biosynthesis Protein SpsA, Chain A"/>
    <property type="match status" value="1"/>
</dbReference>
<dbReference type="InterPro" id="IPR050834">
    <property type="entry name" value="Glycosyltransf_2"/>
</dbReference>
<comment type="caution">
    <text evidence="2">The sequence shown here is derived from an EMBL/GenBank/DDBJ whole genome shotgun (WGS) entry which is preliminary data.</text>
</comment>
<dbReference type="PANTHER" id="PTHR43685:SF2">
    <property type="entry name" value="GLYCOSYLTRANSFERASE 2-LIKE DOMAIN-CONTAINING PROTEIN"/>
    <property type="match status" value="1"/>
</dbReference>
<keyword evidence="3" id="KW-1185">Reference proteome</keyword>
<dbReference type="CDD" id="cd00761">
    <property type="entry name" value="Glyco_tranf_GTA_type"/>
    <property type="match status" value="1"/>
</dbReference>
<sequence>MSAPPSVTVVIPTKDRPELLLRAIAAVQDQDYEGVVETVVVVDEGGRTPDGMPSRPGRPLSVVANDRSPGLAGARNAGVDRVSTPFVAFCDDDDVWHPSKLRRQVAAVQQVPGAVLVTCGIRVVYEQTTVVRALPRTRIGFDDLLRSRLTELHPSTFLLDTARLRSQVGPVEEDIPGSYAEDYDFLLRVARASPVVNLPEAMVDVHWHRRSYFAGRWDTISAALRWLLARYPEFDREPAGRARVLGQIAFADAAAGRRRGAVAVAVRALRDRPQELRAVVALAVATGLVRPAWVLAALHRRGRGV</sequence>
<name>A0A849BJZ9_9ACTN</name>
<feature type="domain" description="Glycosyltransferase 2-like" evidence="1">
    <location>
        <begin position="8"/>
        <end position="134"/>
    </location>
</feature>
<dbReference type="EMBL" id="JABEMA010000005">
    <property type="protein sequence ID" value="NNH21685.1"/>
    <property type="molecule type" value="Genomic_DNA"/>
</dbReference>
<dbReference type="InterPro" id="IPR029044">
    <property type="entry name" value="Nucleotide-diphossugar_trans"/>
</dbReference>
<keyword evidence="2" id="KW-0808">Transferase</keyword>
<evidence type="ECO:0000313" key="2">
    <source>
        <dbReference type="EMBL" id="NNH21685.1"/>
    </source>
</evidence>
<gene>
    <name evidence="2" type="ORF">HLB09_01000</name>
</gene>
<dbReference type="SUPFAM" id="SSF53448">
    <property type="entry name" value="Nucleotide-diphospho-sugar transferases"/>
    <property type="match status" value="1"/>
</dbReference>